<dbReference type="AlphaFoldDB" id="A0A0F0CRB0"/>
<keyword evidence="2" id="KW-1185">Reference proteome</keyword>
<dbReference type="Proteomes" id="UP000033428">
    <property type="component" value="Unassembled WGS sequence"/>
</dbReference>
<protein>
    <submittedName>
        <fullName evidence="1">Uncharacterized protein</fullName>
    </submittedName>
</protein>
<gene>
    <name evidence="1" type="ORF">OMAG_001554</name>
</gene>
<evidence type="ECO:0000313" key="1">
    <source>
        <dbReference type="EMBL" id="KJJ84549.1"/>
    </source>
</evidence>
<name>A0A0F0CRB0_9BACT</name>
<accession>A0A0F0CRB0</accession>
<proteinExistence type="predicted"/>
<sequence>MLICTRTVYSADGEGMFYDSINSTITTVSSARTSKGNKLYLESKKFMMETIKAVGRTVRDGFATVKKGKKDDLTTALNMLKFSEY</sequence>
<evidence type="ECO:0000313" key="2">
    <source>
        <dbReference type="Proteomes" id="UP000033428"/>
    </source>
</evidence>
<organism evidence="1 2">
    <name type="scientific">Candidatus Omnitrophus magneticus</name>
    <dbReference type="NCBI Taxonomy" id="1609969"/>
    <lineage>
        <taxon>Bacteria</taxon>
        <taxon>Pseudomonadati</taxon>
        <taxon>Candidatus Omnitrophota</taxon>
        <taxon>Candidatus Omnitrophus</taxon>
    </lineage>
</organism>
<reference evidence="1 2" key="1">
    <citation type="submission" date="2015-02" db="EMBL/GenBank/DDBJ databases">
        <title>Single-cell genomics of uncultivated deep-branching MTB reveals a conserved set of magnetosome genes.</title>
        <authorList>
            <person name="Kolinko S."/>
            <person name="Richter M."/>
            <person name="Glockner F.O."/>
            <person name="Brachmann A."/>
            <person name="Schuler D."/>
        </authorList>
    </citation>
    <scope>NUCLEOTIDE SEQUENCE [LARGE SCALE GENOMIC DNA]</scope>
    <source>
        <strain evidence="1">SKK-01</strain>
    </source>
</reference>
<dbReference type="EMBL" id="JYNY01000332">
    <property type="protein sequence ID" value="KJJ84549.1"/>
    <property type="molecule type" value="Genomic_DNA"/>
</dbReference>
<comment type="caution">
    <text evidence="1">The sequence shown here is derived from an EMBL/GenBank/DDBJ whole genome shotgun (WGS) entry which is preliminary data.</text>
</comment>